<evidence type="ECO:0000256" key="8">
    <source>
        <dbReference type="SAM" id="Phobius"/>
    </source>
</evidence>
<feature type="transmembrane region" description="Helical" evidence="8">
    <location>
        <begin position="163"/>
        <end position="182"/>
    </location>
</feature>
<evidence type="ECO:0000313" key="10">
    <source>
        <dbReference type="Proteomes" id="UP001374893"/>
    </source>
</evidence>
<keyword evidence="3" id="KW-0813">Transport</keyword>
<evidence type="ECO:0000256" key="7">
    <source>
        <dbReference type="ARBA" id="ARBA00023136"/>
    </source>
</evidence>
<comment type="subcellular location">
    <subcellularLocation>
        <location evidence="1">Cell membrane</location>
        <topology evidence="1">Multi-pass membrane protein</topology>
    </subcellularLocation>
</comment>
<keyword evidence="6 8" id="KW-1133">Transmembrane helix</keyword>
<feature type="transmembrane region" description="Helical" evidence="8">
    <location>
        <begin position="68"/>
        <end position="89"/>
    </location>
</feature>
<feature type="transmembrane region" description="Helical" evidence="8">
    <location>
        <begin position="267"/>
        <end position="286"/>
    </location>
</feature>
<feature type="transmembrane region" description="Helical" evidence="8">
    <location>
        <begin position="293"/>
        <end position="315"/>
    </location>
</feature>
<dbReference type="Proteomes" id="UP001374893">
    <property type="component" value="Chromosome"/>
</dbReference>
<dbReference type="PANTHER" id="PTHR36838:SF1">
    <property type="entry name" value="SLR1864 PROTEIN"/>
    <property type="match status" value="1"/>
</dbReference>
<proteinExistence type="inferred from homology"/>
<evidence type="ECO:0000256" key="4">
    <source>
        <dbReference type="ARBA" id="ARBA00022475"/>
    </source>
</evidence>
<protein>
    <submittedName>
        <fullName evidence="9">Malate permease</fullName>
    </submittedName>
</protein>
<keyword evidence="10" id="KW-1185">Reference proteome</keyword>
<reference evidence="9 10" key="1">
    <citation type="submission" date="2021-06" db="EMBL/GenBank/DDBJ databases">
        <title>Complete genome of Haloferula helveola possessing various polysaccharide degrading enzymes.</title>
        <authorList>
            <person name="Takami H."/>
            <person name="Huang C."/>
            <person name="Hamasaki K."/>
        </authorList>
    </citation>
    <scope>NUCLEOTIDE SEQUENCE [LARGE SCALE GENOMIC DNA]</scope>
    <source>
        <strain evidence="9 10">CN-1</strain>
    </source>
</reference>
<accession>A0ABN6H9N8</accession>
<feature type="transmembrane region" description="Helical" evidence="8">
    <location>
        <begin position="235"/>
        <end position="255"/>
    </location>
</feature>
<dbReference type="RefSeq" id="WP_338687391.1">
    <property type="nucleotide sequence ID" value="NZ_AP024702.1"/>
</dbReference>
<dbReference type="Gene3D" id="1.20.1530.20">
    <property type="match status" value="2"/>
</dbReference>
<dbReference type="EMBL" id="AP024702">
    <property type="protein sequence ID" value="BCX50376.1"/>
    <property type="molecule type" value="Genomic_DNA"/>
</dbReference>
<organism evidence="9 10">
    <name type="scientific">Haloferula helveola</name>
    <dbReference type="NCBI Taxonomy" id="490095"/>
    <lineage>
        <taxon>Bacteria</taxon>
        <taxon>Pseudomonadati</taxon>
        <taxon>Verrucomicrobiota</taxon>
        <taxon>Verrucomicrobiia</taxon>
        <taxon>Verrucomicrobiales</taxon>
        <taxon>Verrucomicrobiaceae</taxon>
        <taxon>Haloferula</taxon>
    </lineage>
</organism>
<comment type="similarity">
    <text evidence="2">Belongs to the auxin efflux carrier (TC 2.A.69) family.</text>
</comment>
<dbReference type="InterPro" id="IPR004776">
    <property type="entry name" value="Mem_transp_PIN-like"/>
</dbReference>
<evidence type="ECO:0000256" key="6">
    <source>
        <dbReference type="ARBA" id="ARBA00022989"/>
    </source>
</evidence>
<evidence type="ECO:0000313" key="9">
    <source>
        <dbReference type="EMBL" id="BCX50376.1"/>
    </source>
</evidence>
<gene>
    <name evidence="9" type="ORF">HAHE_42840</name>
</gene>
<evidence type="ECO:0000256" key="5">
    <source>
        <dbReference type="ARBA" id="ARBA00022692"/>
    </source>
</evidence>
<keyword evidence="4" id="KW-1003">Cell membrane</keyword>
<evidence type="ECO:0000256" key="2">
    <source>
        <dbReference type="ARBA" id="ARBA00010145"/>
    </source>
</evidence>
<evidence type="ECO:0000256" key="1">
    <source>
        <dbReference type="ARBA" id="ARBA00004651"/>
    </source>
</evidence>
<keyword evidence="5 8" id="KW-0812">Transmembrane</keyword>
<sequence length="324" mass="34811">MESTLELLRQVLPVYLLIFVGAVLRRVGLTKREHDDGILHLVFHVMYPCFIVDKILGSDSVRNVSSIAWGIGIGFALTVTGFLIVWLGAGLLRYEKGSGKRTFTLTAGVQNFGYTAIPVVEQLWVGGGAIAMLFVHNLGVELAIWSVGVMLISGQREIPWKRLINGPMCAVAIGLILVALDWDGMRTVPATGLEEPGVLRRTMSWLGAGAFPVAIFVTGAVVMDLIGRERPSWRATVGGVVFRLALLPAVILSAAKFLPAPIELKQVLIVQAAMPAAMTPILLAKLYGGRPAVAVEVVVATTIVSLITLPVVLLIGRSWLGFVD</sequence>
<feature type="transmembrane region" description="Helical" evidence="8">
    <location>
        <begin position="202"/>
        <end position="223"/>
    </location>
</feature>
<dbReference type="PANTHER" id="PTHR36838">
    <property type="entry name" value="AUXIN EFFLUX CARRIER FAMILY PROTEIN"/>
    <property type="match status" value="1"/>
</dbReference>
<name>A0ABN6H9N8_9BACT</name>
<feature type="transmembrane region" description="Helical" evidence="8">
    <location>
        <begin position="7"/>
        <end position="25"/>
    </location>
</feature>
<evidence type="ECO:0000256" key="3">
    <source>
        <dbReference type="ARBA" id="ARBA00022448"/>
    </source>
</evidence>
<keyword evidence="7 8" id="KW-0472">Membrane</keyword>
<feature type="transmembrane region" description="Helical" evidence="8">
    <location>
        <begin position="129"/>
        <end position="151"/>
    </location>
</feature>
<dbReference type="Pfam" id="PF03547">
    <property type="entry name" value="Mem_trans"/>
    <property type="match status" value="2"/>
</dbReference>
<dbReference type="InterPro" id="IPR038770">
    <property type="entry name" value="Na+/solute_symporter_sf"/>
</dbReference>